<proteinExistence type="predicted"/>
<protein>
    <submittedName>
        <fullName evidence="1">Uncharacterized protein</fullName>
    </submittedName>
</protein>
<dbReference type="EMBL" id="LR590464">
    <property type="protein sequence ID" value="VTP75183.1"/>
    <property type="molecule type" value="Genomic_DNA"/>
</dbReference>
<evidence type="ECO:0000313" key="2">
    <source>
        <dbReference type="Proteomes" id="UP000310719"/>
    </source>
</evidence>
<gene>
    <name evidence="1" type="ORF">NCTC13032_05582</name>
</gene>
<dbReference type="Proteomes" id="UP000310719">
    <property type="component" value="Chromosome"/>
</dbReference>
<accession>A0A4V6JK83</accession>
<reference evidence="1 2" key="1">
    <citation type="submission" date="2019-05" db="EMBL/GenBank/DDBJ databases">
        <authorList>
            <consortium name="Pathogen Informatics"/>
        </authorList>
    </citation>
    <scope>NUCLEOTIDE SEQUENCE [LARGE SCALE GENOMIC DNA]</scope>
    <source>
        <strain evidence="1 2">NCTC13032</strain>
    </source>
</reference>
<sequence>MLNEFNAATKEHSQEFDEANQIYQELKQNKFFREGMNSVGVLIEFPPLPEDLSMVYPALAAIATTGSISYHCEQGGKALQVKLWGWRDSESSATWC</sequence>
<dbReference type="AlphaFoldDB" id="A0A4V6JK83"/>
<evidence type="ECO:0000313" key="1">
    <source>
        <dbReference type="EMBL" id="VTP75183.1"/>
    </source>
</evidence>
<organism evidence="1 2">
    <name type="scientific">Leclercia adecarboxylata</name>
    <dbReference type="NCBI Taxonomy" id="83655"/>
    <lineage>
        <taxon>Bacteria</taxon>
        <taxon>Pseudomonadati</taxon>
        <taxon>Pseudomonadota</taxon>
        <taxon>Gammaproteobacteria</taxon>
        <taxon>Enterobacterales</taxon>
        <taxon>Enterobacteriaceae</taxon>
        <taxon>Leclercia</taxon>
    </lineage>
</organism>
<name>A0A4V6JK83_9ENTR</name>